<dbReference type="PANTHER" id="PTHR30529:SF7">
    <property type="entry name" value="CYTOCHROME B561 BACTERIAL_NI-HYDROGENASE DOMAIN-CONTAINING PROTEIN"/>
    <property type="match status" value="1"/>
</dbReference>
<keyword evidence="6 13" id="KW-0812">Transmembrane</keyword>
<dbReference type="InterPro" id="IPR052168">
    <property type="entry name" value="Cytochrome_b561_oxidase"/>
</dbReference>
<accession>A0A3M2HI28</accession>
<evidence type="ECO:0000256" key="11">
    <source>
        <dbReference type="ARBA" id="ARBA00023136"/>
    </source>
</evidence>
<feature type="transmembrane region" description="Helical" evidence="13">
    <location>
        <begin position="93"/>
        <end position="110"/>
    </location>
</feature>
<keyword evidence="3" id="KW-0813">Transport</keyword>
<evidence type="ECO:0000256" key="3">
    <source>
        <dbReference type="ARBA" id="ARBA00022448"/>
    </source>
</evidence>
<sequence>MSLRNTATQWGSISKSFHWSIVLLLLGQGVLGLVMGDFGRELRSQLVPLHKSIGMLILLLALARLAWALGAGRPGAVPGVSLLNHRLAALGHVALYLLLLTVPLSGWLLSDWAGRPVDFFGLFRFPALVGENRDLRELAGELHEILFWLLTVAAAGHALAALYHHFFKNDDTLRRMLPGRRG</sequence>
<comment type="subcellular location">
    <subcellularLocation>
        <location evidence="2">Cell membrane</location>
        <topology evidence="2">Multi-pass membrane protein</topology>
    </subcellularLocation>
</comment>
<evidence type="ECO:0000313" key="15">
    <source>
        <dbReference type="EMBL" id="RMH88638.1"/>
    </source>
</evidence>
<evidence type="ECO:0000256" key="10">
    <source>
        <dbReference type="ARBA" id="ARBA00023004"/>
    </source>
</evidence>
<evidence type="ECO:0000313" key="16">
    <source>
        <dbReference type="Proteomes" id="UP000275012"/>
    </source>
</evidence>
<comment type="caution">
    <text evidence="15">The sequence shown here is derived from an EMBL/GenBank/DDBJ whole genome shotgun (WGS) entry which is preliminary data.</text>
</comment>
<keyword evidence="4" id="KW-1003">Cell membrane</keyword>
<evidence type="ECO:0000256" key="12">
    <source>
        <dbReference type="ARBA" id="ARBA00037975"/>
    </source>
</evidence>
<dbReference type="RefSeq" id="WP_122102340.1">
    <property type="nucleotide sequence ID" value="NZ_RFLY01000019.1"/>
</dbReference>
<keyword evidence="9 13" id="KW-1133">Transmembrane helix</keyword>
<dbReference type="AlphaFoldDB" id="A0A3M2HI28"/>
<dbReference type="Pfam" id="PF01292">
    <property type="entry name" value="Ni_hydr_CYTB"/>
    <property type="match status" value="1"/>
</dbReference>
<dbReference type="GO" id="GO:0022904">
    <property type="term" value="P:respiratory electron transport chain"/>
    <property type="evidence" value="ECO:0007669"/>
    <property type="project" value="InterPro"/>
</dbReference>
<keyword evidence="16" id="KW-1185">Reference proteome</keyword>
<dbReference type="InterPro" id="IPR016174">
    <property type="entry name" value="Di-haem_cyt_TM"/>
</dbReference>
<feature type="domain" description="Cytochrome b561 bacterial/Ni-hydrogenase" evidence="14">
    <location>
        <begin position="10"/>
        <end position="179"/>
    </location>
</feature>
<dbReference type="EMBL" id="RFLY01000019">
    <property type="protein sequence ID" value="RMH88638.1"/>
    <property type="molecule type" value="Genomic_DNA"/>
</dbReference>
<dbReference type="OrthoDB" id="8589936at2"/>
<dbReference type="Proteomes" id="UP000275012">
    <property type="component" value="Unassembled WGS sequence"/>
</dbReference>
<keyword evidence="7" id="KW-0479">Metal-binding</keyword>
<evidence type="ECO:0000256" key="8">
    <source>
        <dbReference type="ARBA" id="ARBA00022982"/>
    </source>
</evidence>
<reference evidence="15 16" key="1">
    <citation type="submission" date="2018-10" db="EMBL/GenBank/DDBJ databases">
        <title>Proposal of Lysobacter pythonis sp. nov. isolated from royal pythons (Python regius).</title>
        <authorList>
            <person name="Hans-Juergen B."/>
            <person name="Huptas C."/>
            <person name="Sandra B."/>
            <person name="Igor L."/>
            <person name="Joachim S."/>
            <person name="Siegfried S."/>
            <person name="Mareike W."/>
            <person name="Peter K."/>
        </authorList>
    </citation>
    <scope>NUCLEOTIDE SEQUENCE [LARGE SCALE GENOMIC DNA]</scope>
    <source>
        <strain evidence="15 16">4284/11</strain>
    </source>
</reference>
<evidence type="ECO:0000256" key="4">
    <source>
        <dbReference type="ARBA" id="ARBA00022475"/>
    </source>
</evidence>
<dbReference type="GO" id="GO:0020037">
    <property type="term" value="F:heme binding"/>
    <property type="evidence" value="ECO:0007669"/>
    <property type="project" value="TreeGrafter"/>
</dbReference>
<proteinExistence type="inferred from homology"/>
<evidence type="ECO:0000256" key="7">
    <source>
        <dbReference type="ARBA" id="ARBA00022723"/>
    </source>
</evidence>
<organism evidence="15 16">
    <name type="scientific">Solilutibacter pythonis</name>
    <dbReference type="NCBI Taxonomy" id="2483112"/>
    <lineage>
        <taxon>Bacteria</taxon>
        <taxon>Pseudomonadati</taxon>
        <taxon>Pseudomonadota</taxon>
        <taxon>Gammaproteobacteria</taxon>
        <taxon>Lysobacterales</taxon>
        <taxon>Lysobacteraceae</taxon>
        <taxon>Solilutibacter</taxon>
    </lineage>
</organism>
<evidence type="ECO:0000256" key="9">
    <source>
        <dbReference type="ARBA" id="ARBA00022989"/>
    </source>
</evidence>
<evidence type="ECO:0000259" key="14">
    <source>
        <dbReference type="Pfam" id="PF01292"/>
    </source>
</evidence>
<keyword evidence="11 13" id="KW-0472">Membrane</keyword>
<keyword evidence="10" id="KW-0408">Iron</keyword>
<feature type="transmembrane region" description="Helical" evidence="13">
    <location>
        <begin position="52"/>
        <end position="72"/>
    </location>
</feature>
<comment type="cofactor">
    <cofactor evidence="1">
        <name>heme b</name>
        <dbReference type="ChEBI" id="CHEBI:60344"/>
    </cofactor>
</comment>
<evidence type="ECO:0000256" key="1">
    <source>
        <dbReference type="ARBA" id="ARBA00001970"/>
    </source>
</evidence>
<comment type="similarity">
    <text evidence="12">Belongs to the cytochrome b561 family.</text>
</comment>
<name>A0A3M2HI28_9GAMM</name>
<dbReference type="GO" id="GO:0046872">
    <property type="term" value="F:metal ion binding"/>
    <property type="evidence" value="ECO:0007669"/>
    <property type="project" value="UniProtKB-KW"/>
</dbReference>
<dbReference type="GO" id="GO:0009055">
    <property type="term" value="F:electron transfer activity"/>
    <property type="evidence" value="ECO:0007669"/>
    <property type="project" value="InterPro"/>
</dbReference>
<dbReference type="GO" id="GO:0005886">
    <property type="term" value="C:plasma membrane"/>
    <property type="evidence" value="ECO:0007669"/>
    <property type="project" value="UniProtKB-SubCell"/>
</dbReference>
<dbReference type="PANTHER" id="PTHR30529">
    <property type="entry name" value="CYTOCHROME B561"/>
    <property type="match status" value="1"/>
</dbReference>
<evidence type="ECO:0000256" key="2">
    <source>
        <dbReference type="ARBA" id="ARBA00004651"/>
    </source>
</evidence>
<feature type="transmembrane region" description="Helical" evidence="13">
    <location>
        <begin position="145"/>
        <end position="166"/>
    </location>
</feature>
<dbReference type="SUPFAM" id="SSF81342">
    <property type="entry name" value="Transmembrane di-heme cytochromes"/>
    <property type="match status" value="1"/>
</dbReference>
<keyword evidence="5" id="KW-0349">Heme</keyword>
<gene>
    <name evidence="15" type="ORF">EBB59_11680</name>
</gene>
<evidence type="ECO:0000256" key="5">
    <source>
        <dbReference type="ARBA" id="ARBA00022617"/>
    </source>
</evidence>
<evidence type="ECO:0000256" key="6">
    <source>
        <dbReference type="ARBA" id="ARBA00022692"/>
    </source>
</evidence>
<keyword evidence="8" id="KW-0249">Electron transport</keyword>
<dbReference type="InterPro" id="IPR011577">
    <property type="entry name" value="Cyt_b561_bac/Ni-Hgenase"/>
</dbReference>
<protein>
    <submittedName>
        <fullName evidence="15">Cytochrome b</fullName>
    </submittedName>
</protein>
<evidence type="ECO:0000256" key="13">
    <source>
        <dbReference type="SAM" id="Phobius"/>
    </source>
</evidence>